<feature type="compositionally biased region" description="Polar residues" evidence="2">
    <location>
        <begin position="403"/>
        <end position="414"/>
    </location>
</feature>
<keyword evidence="5" id="KW-1185">Reference proteome</keyword>
<dbReference type="Proteomes" id="UP000748531">
    <property type="component" value="Unassembled WGS sequence"/>
</dbReference>
<dbReference type="AlphaFoldDB" id="A0A8J4WJ02"/>
<dbReference type="OrthoDB" id="6262973at2759"/>
<gene>
    <name evidence="4" type="ORF">PHET_03746</name>
</gene>
<dbReference type="EMBL" id="LUCH01001600">
    <property type="protein sequence ID" value="KAF5402786.1"/>
    <property type="molecule type" value="Genomic_DNA"/>
</dbReference>
<reference evidence="4" key="1">
    <citation type="submission" date="2019-05" db="EMBL/GenBank/DDBJ databases">
        <title>Annotation for the trematode Paragonimus heterotremus.</title>
        <authorList>
            <person name="Choi Y.-J."/>
        </authorList>
    </citation>
    <scope>NUCLEOTIDE SEQUENCE</scope>
    <source>
        <strain evidence="4">LC</strain>
    </source>
</reference>
<feature type="compositionally biased region" description="Polar residues" evidence="2">
    <location>
        <begin position="457"/>
        <end position="468"/>
    </location>
</feature>
<dbReference type="PANTHER" id="PTHR22028">
    <property type="entry name" value="SFI1 SPINDLE BODY DOMAIN-CONTAINING PROTEIN-RELATED"/>
    <property type="match status" value="1"/>
</dbReference>
<dbReference type="InterPro" id="IPR052270">
    <property type="entry name" value="CACF_protein"/>
</dbReference>
<keyword evidence="1" id="KW-0175">Coiled coil</keyword>
<dbReference type="Pfam" id="PF08457">
    <property type="entry name" value="Sfi1"/>
    <property type="match status" value="1"/>
</dbReference>
<feature type="coiled-coil region" evidence="1">
    <location>
        <begin position="625"/>
        <end position="701"/>
    </location>
</feature>
<feature type="compositionally biased region" description="Basic and acidic residues" evidence="2">
    <location>
        <begin position="445"/>
        <end position="456"/>
    </location>
</feature>
<evidence type="ECO:0000313" key="5">
    <source>
        <dbReference type="Proteomes" id="UP000748531"/>
    </source>
</evidence>
<proteinExistence type="predicted"/>
<feature type="region of interest" description="Disordered" evidence="2">
    <location>
        <begin position="403"/>
        <end position="468"/>
    </location>
</feature>
<evidence type="ECO:0000313" key="4">
    <source>
        <dbReference type="EMBL" id="KAF5402786.1"/>
    </source>
</evidence>
<name>A0A8J4WJ02_9TREM</name>
<protein>
    <recommendedName>
        <fullName evidence="3">Sfi1 spindle body domain-containing protein</fullName>
    </recommendedName>
</protein>
<dbReference type="PANTHER" id="PTHR22028:SF5">
    <property type="entry name" value="COILED-COIL DOMAIN-CONTAINING PROTEIN 191"/>
    <property type="match status" value="1"/>
</dbReference>
<comment type="caution">
    <text evidence="4">The sequence shown here is derived from an EMBL/GenBank/DDBJ whole genome shotgun (WGS) entry which is preliminary data.</text>
</comment>
<feature type="domain" description="Sfi1 spindle body" evidence="3">
    <location>
        <begin position="731"/>
        <end position="863"/>
    </location>
</feature>
<evidence type="ECO:0000259" key="3">
    <source>
        <dbReference type="Pfam" id="PF08457"/>
    </source>
</evidence>
<dbReference type="InterPro" id="IPR013665">
    <property type="entry name" value="Sfi1_dom"/>
</dbReference>
<organism evidence="4 5">
    <name type="scientific">Paragonimus heterotremus</name>
    <dbReference type="NCBI Taxonomy" id="100268"/>
    <lineage>
        <taxon>Eukaryota</taxon>
        <taxon>Metazoa</taxon>
        <taxon>Spiralia</taxon>
        <taxon>Lophotrochozoa</taxon>
        <taxon>Platyhelminthes</taxon>
        <taxon>Trematoda</taxon>
        <taxon>Digenea</taxon>
        <taxon>Plagiorchiida</taxon>
        <taxon>Troglotremata</taxon>
        <taxon>Troglotrematidae</taxon>
        <taxon>Paragonimus</taxon>
    </lineage>
</organism>
<feature type="coiled-coil region" evidence="1">
    <location>
        <begin position="173"/>
        <end position="212"/>
    </location>
</feature>
<sequence length="890" mass="105136">MTYLGNNLQRRINLQESCFKPKFGDVNLHSSKLRAQSHFEEHSAVFSEARALLNEWIANRCLLADDGLDMPAPDLSPLNIPSRLEIKKEWDHLIQCASKANDLQQDFSNPLLKNDIRRPLYENKLKIADRVSKNSRPKSTTLDRILMRQEEARARRLLQTQEKDAHLREMIIRREAEREAMVLLKQEEEQKLRKQKREEHLLQQEMIRVRKELKAENERQVKLRQISSSRERPVWPVEDHVQTEVDKYVPVDSTPQSAVGGSAPVYLETSFERSESGKVQLETKQLLKRCLCAWRESTQDTRVRIHSQRALNEYRLKRAILRTWRRLTVQERISRELQAAKQFARELERKESIADYFYETRIKRNCLLRWQGAIKLSKLTKATVEREEIRRLKEVQFLESLKTCSSRRNSTPNESKPVPHENPINTSKQSRPPMFQSPVEVSQPHSEKPRILHHENNSSCSNQTKQKLTSSQLNQKYYQTVSSCRPPEATVERPSLSKTVLKQRKRISAQNREIEELKAAKRYTELLVEAGAHRMAGELLQRKLDEKVIHGTQPATRQESSMHGESQESLLVQSAPLLPSTALMNSQIEQTGTPMQRSQSASLNDSVFLSDIPKSVSLPENTFLKRMKERELERARLRAEREERRRVAEEIKKKEYAKQLEDEARRLKEEKQTLVAAQKAKKREEEEQKRKQKLLIAQNREMLQKAAEHKRLQLQRYNGWLPWRRCIFEQRERLRFAEQHYEVSVQRIALHTWLKNVRDKQEFLTSLVQRVYNTTLLRRCFVHLRAAVAARQMVETQAYTWYEQHLMLRILTAWSTHVTDCRIREWHMEDIAKAQRETHLKQRCLAAWINFPALMRKQRERERRREQFRGRLRDLVPDFSPPKITGDLDD</sequence>
<evidence type="ECO:0000256" key="1">
    <source>
        <dbReference type="SAM" id="Coils"/>
    </source>
</evidence>
<accession>A0A8J4WJ02</accession>
<evidence type="ECO:0000256" key="2">
    <source>
        <dbReference type="SAM" id="MobiDB-lite"/>
    </source>
</evidence>